<proteinExistence type="predicted"/>
<dbReference type="InterPro" id="IPR052816">
    <property type="entry name" value="Peroxisomal_Membrane_PEX28-32"/>
</dbReference>
<feature type="domain" description="TECPR1-like DysF" evidence="7">
    <location>
        <begin position="121"/>
        <end position="592"/>
    </location>
</feature>
<feature type="compositionally biased region" description="Polar residues" evidence="5">
    <location>
        <begin position="68"/>
        <end position="79"/>
    </location>
</feature>
<feature type="region of interest" description="Disordered" evidence="5">
    <location>
        <begin position="542"/>
        <end position="583"/>
    </location>
</feature>
<evidence type="ECO:0000313" key="9">
    <source>
        <dbReference type="Proteomes" id="UP001334248"/>
    </source>
</evidence>
<dbReference type="EMBL" id="JAVHJV010000003">
    <property type="protein sequence ID" value="KAK5944409.1"/>
    <property type="molecule type" value="Genomic_DNA"/>
</dbReference>
<keyword evidence="4 6" id="KW-0472">Membrane</keyword>
<feature type="compositionally biased region" description="Polar residues" evidence="5">
    <location>
        <begin position="338"/>
        <end position="350"/>
    </location>
</feature>
<reference evidence="8 9" key="1">
    <citation type="journal article" date="2023" name="Res Sq">
        <title>Genomic and morphological characterization of Knufia obscura isolated from the Mars 2020 spacecraft assembly facility.</title>
        <authorList>
            <person name="Chander A.M."/>
            <person name="Teixeira M.M."/>
            <person name="Singh N.K."/>
            <person name="Williams M.P."/>
            <person name="Parker C.W."/>
            <person name="Leo P."/>
            <person name="Stajich J.E."/>
            <person name="Torok T."/>
            <person name="Tighe S."/>
            <person name="Mason C.E."/>
            <person name="Venkateswaran K."/>
        </authorList>
    </citation>
    <scope>NUCLEOTIDE SEQUENCE [LARGE SCALE GENOMIC DNA]</scope>
    <source>
        <strain evidence="8 9">CCFEE 5817</strain>
    </source>
</reference>
<evidence type="ECO:0000256" key="6">
    <source>
        <dbReference type="SAM" id="Phobius"/>
    </source>
</evidence>
<keyword evidence="3 6" id="KW-1133">Transmembrane helix</keyword>
<sequence>MDEFTADAFANRDEPLPLLTVTHDDIDAESSDADTDTSRVSRGSRFRRKVSASRMREKAQELHGVTSEKATSNSPTGKPSIQDRLFNKLLEQVVPIEGFDEAEEDVKVDRRSSQYVSRPAFSLGTMSNNFRRFNARIGIVFVFQNSLIRLFMWNTTTHTLSFLAVYTFVCLDPYLLIVLPLAVALLFIMVPAFIARHPPPPPPKSSSAKSDQFTTYSYTGPPLAPARTIRPAAETSKDFFRNMRDLQNTMADFSNVHDILVQYIAPATNFSDEVYSSMIFLYLFLLTCILFISAQLLPIRGVLLIGGWSATISGHPRAQKWLAKQQKKAQRKAAEYSDSLQSNISTSSGRPPTFHGLPIPNNPTTRAIQSTLTSLSEITLSTAPETAEVEIFELQHRALLPPGSSSSSSLYNSHGNVSAAEWQPHVYTATPYDPLSPARISGSRPKGSRFFEDVQPPQGWAWHTPKWELDLEAGEWVADRLIVGVEYDVMHSEALQQRRESANADFGGWVWDLPPASTDTKTGLERDEEVWLAYGDYNFDNHDSKDEKEKAKQNLRKARKDKASQGEKDWEEHIKSGGRGRTGEWRRRRWVRVVRRREVASHEGV</sequence>
<keyword evidence="9" id="KW-1185">Reference proteome</keyword>
<protein>
    <submittedName>
        <fullName evidence="8">Peroxisome size and maintenance regulator</fullName>
    </submittedName>
</protein>
<evidence type="ECO:0000256" key="1">
    <source>
        <dbReference type="ARBA" id="ARBA00004141"/>
    </source>
</evidence>
<feature type="transmembrane region" description="Helical" evidence="6">
    <location>
        <begin position="173"/>
        <end position="195"/>
    </location>
</feature>
<dbReference type="PANTHER" id="PTHR28304:SF2">
    <property type="entry name" value="PEROXISOMAL MEMBRANE PROTEIN PEX29"/>
    <property type="match status" value="1"/>
</dbReference>
<comment type="caution">
    <text evidence="8">The sequence shown here is derived from an EMBL/GenBank/DDBJ whole genome shotgun (WGS) entry which is preliminary data.</text>
</comment>
<feature type="compositionally biased region" description="Basic residues" evidence="5">
    <location>
        <begin position="42"/>
        <end position="51"/>
    </location>
</feature>
<feature type="transmembrane region" description="Helical" evidence="6">
    <location>
        <begin position="279"/>
        <end position="297"/>
    </location>
</feature>
<dbReference type="InterPro" id="IPR010482">
    <property type="entry name" value="TECPR1-like_DysF"/>
</dbReference>
<evidence type="ECO:0000313" key="8">
    <source>
        <dbReference type="EMBL" id="KAK5944409.1"/>
    </source>
</evidence>
<feature type="compositionally biased region" description="Basic and acidic residues" evidence="5">
    <location>
        <begin position="561"/>
        <end position="583"/>
    </location>
</feature>
<dbReference type="Proteomes" id="UP001334248">
    <property type="component" value="Unassembled WGS sequence"/>
</dbReference>
<evidence type="ECO:0000256" key="3">
    <source>
        <dbReference type="ARBA" id="ARBA00022989"/>
    </source>
</evidence>
<feature type="transmembrane region" description="Helical" evidence="6">
    <location>
        <begin position="133"/>
        <end position="153"/>
    </location>
</feature>
<evidence type="ECO:0000256" key="5">
    <source>
        <dbReference type="SAM" id="MobiDB-lite"/>
    </source>
</evidence>
<comment type="subcellular location">
    <subcellularLocation>
        <location evidence="1">Membrane</location>
        <topology evidence="1">Multi-pass membrane protein</topology>
    </subcellularLocation>
</comment>
<dbReference type="PANTHER" id="PTHR28304">
    <property type="entry name" value="PEROXISOMAL MEMBRANE PROTEIN PEX29"/>
    <property type="match status" value="1"/>
</dbReference>
<keyword evidence="2 6" id="KW-0812">Transmembrane</keyword>
<evidence type="ECO:0000259" key="7">
    <source>
        <dbReference type="Pfam" id="PF06398"/>
    </source>
</evidence>
<evidence type="ECO:0000256" key="2">
    <source>
        <dbReference type="ARBA" id="ARBA00022692"/>
    </source>
</evidence>
<name>A0ABR0RWI1_9EURO</name>
<dbReference type="RefSeq" id="XP_064732499.1">
    <property type="nucleotide sequence ID" value="XM_064872119.1"/>
</dbReference>
<dbReference type="Pfam" id="PF06398">
    <property type="entry name" value="Pex24p"/>
    <property type="match status" value="1"/>
</dbReference>
<feature type="compositionally biased region" description="Acidic residues" evidence="5">
    <location>
        <begin position="26"/>
        <end position="35"/>
    </location>
</feature>
<feature type="compositionally biased region" description="Basic and acidic residues" evidence="5">
    <location>
        <begin position="542"/>
        <end position="552"/>
    </location>
</feature>
<evidence type="ECO:0000256" key="4">
    <source>
        <dbReference type="ARBA" id="ARBA00023136"/>
    </source>
</evidence>
<organism evidence="8 9">
    <name type="scientific">Knufia obscura</name>
    <dbReference type="NCBI Taxonomy" id="1635080"/>
    <lineage>
        <taxon>Eukaryota</taxon>
        <taxon>Fungi</taxon>
        <taxon>Dikarya</taxon>
        <taxon>Ascomycota</taxon>
        <taxon>Pezizomycotina</taxon>
        <taxon>Eurotiomycetes</taxon>
        <taxon>Chaetothyriomycetidae</taxon>
        <taxon>Chaetothyriales</taxon>
        <taxon>Trichomeriaceae</taxon>
        <taxon>Knufia</taxon>
    </lineage>
</organism>
<accession>A0ABR0RWI1</accession>
<feature type="region of interest" description="Disordered" evidence="5">
    <location>
        <begin position="1"/>
        <end position="80"/>
    </location>
</feature>
<dbReference type="GeneID" id="89997139"/>
<feature type="region of interest" description="Disordered" evidence="5">
    <location>
        <begin position="334"/>
        <end position="361"/>
    </location>
</feature>
<gene>
    <name evidence="8" type="primary">PEX29</name>
    <name evidence="8" type="ORF">PMZ80_003690</name>
</gene>